<evidence type="ECO:0000256" key="8">
    <source>
        <dbReference type="SAM" id="Phobius"/>
    </source>
</evidence>
<evidence type="ECO:0000313" key="12">
    <source>
        <dbReference type="Proteomes" id="UP000039324"/>
    </source>
</evidence>
<evidence type="ECO:0000313" key="11">
    <source>
        <dbReference type="EMBL" id="CEO95096.1"/>
    </source>
</evidence>
<feature type="domain" description="GOLD" evidence="10">
    <location>
        <begin position="32"/>
        <end position="140"/>
    </location>
</feature>
<dbReference type="GO" id="GO:0016020">
    <property type="term" value="C:membrane"/>
    <property type="evidence" value="ECO:0007669"/>
    <property type="project" value="UniProtKB-SubCell"/>
</dbReference>
<evidence type="ECO:0000256" key="3">
    <source>
        <dbReference type="ARBA" id="ARBA00022692"/>
    </source>
</evidence>
<dbReference type="EMBL" id="CDSF01000012">
    <property type="protein sequence ID" value="CEO95096.1"/>
    <property type="molecule type" value="Genomic_DNA"/>
</dbReference>
<evidence type="ECO:0000259" key="10">
    <source>
        <dbReference type="PROSITE" id="PS50866"/>
    </source>
</evidence>
<proteinExistence type="inferred from homology"/>
<sequence length="205" mass="22889">MATGMAPPTLAVVVLLIGAAGAFQFEVQPSRTRCIGEDMPKGDVLRMKYKVSPPQAGVINMILTDPFQKELTQKVGEPESSVVVTSQVAGEHRACFFNVGAIPVTLDLTMSAGASAKDYDAIAKRAQKENLKPLELELRRLEDLVVSVHSEMQYMRTREQAHRNTNESTNGRVLYFSLFSMGILVFLGTWQLYYLHKFFKTKKML</sequence>
<keyword evidence="12" id="KW-1185">Reference proteome</keyword>
<dbReference type="InterPro" id="IPR015720">
    <property type="entry name" value="Emp24-like"/>
</dbReference>
<evidence type="ECO:0000256" key="7">
    <source>
        <dbReference type="RuleBase" id="RU003827"/>
    </source>
</evidence>
<comment type="similarity">
    <text evidence="2 7">Belongs to the EMP24/GP25L family.</text>
</comment>
<feature type="signal peptide" evidence="9">
    <location>
        <begin position="1"/>
        <end position="22"/>
    </location>
</feature>
<dbReference type="InterPro" id="IPR009038">
    <property type="entry name" value="GOLD_dom"/>
</dbReference>
<evidence type="ECO:0000256" key="4">
    <source>
        <dbReference type="ARBA" id="ARBA00022729"/>
    </source>
</evidence>
<gene>
    <name evidence="11" type="ORF">PBRA_009628</name>
</gene>
<dbReference type="AlphaFoldDB" id="A0A0G4IIQ9"/>
<protein>
    <recommendedName>
        <fullName evidence="10">GOLD domain-containing protein</fullName>
    </recommendedName>
</protein>
<evidence type="ECO:0000256" key="2">
    <source>
        <dbReference type="ARBA" id="ARBA00007104"/>
    </source>
</evidence>
<evidence type="ECO:0000256" key="9">
    <source>
        <dbReference type="SAM" id="SignalP"/>
    </source>
</evidence>
<dbReference type="OrthoDB" id="1929172at2759"/>
<keyword evidence="5 8" id="KW-1133">Transmembrane helix</keyword>
<dbReference type="Proteomes" id="UP000039324">
    <property type="component" value="Unassembled WGS sequence"/>
</dbReference>
<feature type="chain" id="PRO_5005192832" description="GOLD domain-containing protein" evidence="9">
    <location>
        <begin position="23"/>
        <end position="205"/>
    </location>
</feature>
<accession>A0A0G4IIQ9</accession>
<evidence type="ECO:0000256" key="6">
    <source>
        <dbReference type="ARBA" id="ARBA00023136"/>
    </source>
</evidence>
<dbReference type="PROSITE" id="PS50866">
    <property type="entry name" value="GOLD"/>
    <property type="match status" value="1"/>
</dbReference>
<reference evidence="11 12" key="1">
    <citation type="submission" date="2015-02" db="EMBL/GenBank/DDBJ databases">
        <authorList>
            <person name="Chooi Y.-H."/>
        </authorList>
    </citation>
    <scope>NUCLEOTIDE SEQUENCE [LARGE SCALE GENOMIC DNA]</scope>
    <source>
        <strain evidence="11">E3</strain>
    </source>
</reference>
<dbReference type="Pfam" id="PF01105">
    <property type="entry name" value="EMP24_GP25L"/>
    <property type="match status" value="1"/>
</dbReference>
<keyword evidence="4 9" id="KW-0732">Signal</keyword>
<comment type="subcellular location">
    <subcellularLocation>
        <location evidence="1 7">Membrane</location>
        <topology evidence="1 7">Single-pass type I membrane protein</topology>
    </subcellularLocation>
</comment>
<name>A0A0G4IIQ9_PLABS</name>
<feature type="transmembrane region" description="Helical" evidence="8">
    <location>
        <begin position="173"/>
        <end position="195"/>
    </location>
</feature>
<evidence type="ECO:0000256" key="5">
    <source>
        <dbReference type="ARBA" id="ARBA00022989"/>
    </source>
</evidence>
<keyword evidence="3 7" id="KW-0812">Transmembrane</keyword>
<dbReference type="OMA" id="DVFEACF"/>
<dbReference type="SMART" id="SM01190">
    <property type="entry name" value="EMP24_GP25L"/>
    <property type="match status" value="1"/>
</dbReference>
<dbReference type="PANTHER" id="PTHR22811">
    <property type="entry name" value="TRANSMEMBRANE EMP24 DOMAIN-CONTAINING PROTEIN"/>
    <property type="match status" value="1"/>
</dbReference>
<evidence type="ECO:0000256" key="1">
    <source>
        <dbReference type="ARBA" id="ARBA00004479"/>
    </source>
</evidence>
<keyword evidence="6 8" id="KW-0472">Membrane</keyword>
<dbReference type="STRING" id="37360.A0A0G4IIQ9"/>
<organism evidence="11 12">
    <name type="scientific">Plasmodiophora brassicae</name>
    <name type="common">Clubroot disease agent</name>
    <dbReference type="NCBI Taxonomy" id="37360"/>
    <lineage>
        <taxon>Eukaryota</taxon>
        <taxon>Sar</taxon>
        <taxon>Rhizaria</taxon>
        <taxon>Endomyxa</taxon>
        <taxon>Phytomyxea</taxon>
        <taxon>Plasmodiophorida</taxon>
        <taxon>Plasmodiophoridae</taxon>
        <taxon>Plasmodiophora</taxon>
    </lineage>
</organism>